<evidence type="ECO:0000256" key="11">
    <source>
        <dbReference type="SAM" id="MobiDB-lite"/>
    </source>
</evidence>
<dbReference type="CDD" id="cd00009">
    <property type="entry name" value="AAA"/>
    <property type="match status" value="1"/>
</dbReference>
<keyword evidence="8" id="KW-0238">DNA-binding</keyword>
<dbReference type="Pfam" id="PF08519">
    <property type="entry name" value="RFC1"/>
    <property type="match status" value="1"/>
</dbReference>
<dbReference type="Pfam" id="PF00004">
    <property type="entry name" value="AAA"/>
    <property type="match status" value="1"/>
</dbReference>
<dbReference type="HOGENOM" id="CLU_003574_1_0_1"/>
<dbReference type="AlphaFoldDB" id="A0A0C3B2Z8"/>
<comment type="subcellular location">
    <subcellularLocation>
        <location evidence="1 10">Nucleus</location>
    </subcellularLocation>
</comment>
<dbReference type="PANTHER" id="PTHR23389">
    <property type="entry name" value="CHROMOSOME TRANSMISSION FIDELITY FACTOR 18"/>
    <property type="match status" value="1"/>
</dbReference>
<evidence type="ECO:0000313" key="14">
    <source>
        <dbReference type="Proteomes" id="UP000054097"/>
    </source>
</evidence>
<dbReference type="InterPro" id="IPR003593">
    <property type="entry name" value="AAA+_ATPase"/>
</dbReference>
<dbReference type="SUPFAM" id="SSF52113">
    <property type="entry name" value="BRCT domain"/>
    <property type="match status" value="1"/>
</dbReference>
<evidence type="ECO:0000256" key="1">
    <source>
        <dbReference type="ARBA" id="ARBA00004123"/>
    </source>
</evidence>
<dbReference type="STRING" id="933852.A0A0C3B2Z8"/>
<evidence type="ECO:0000256" key="5">
    <source>
        <dbReference type="ARBA" id="ARBA00022705"/>
    </source>
</evidence>
<dbReference type="GO" id="GO:0016887">
    <property type="term" value="F:ATP hydrolysis activity"/>
    <property type="evidence" value="ECO:0007669"/>
    <property type="project" value="InterPro"/>
</dbReference>
<dbReference type="SMART" id="SM00382">
    <property type="entry name" value="AAA"/>
    <property type="match status" value="1"/>
</dbReference>
<dbReference type="GO" id="GO:0005634">
    <property type="term" value="C:nucleus"/>
    <property type="evidence" value="ECO:0007669"/>
    <property type="project" value="UniProtKB-SubCell"/>
</dbReference>
<sequence length="940" mass="102513">MPSTSKDVAGKPADIRNFFGNSQASTQSKAGGSRKSDASSRVIEISDDEDPTSAAESLPPNMSHKLNGMRLQSEKSDTDMASVASEPRVKKPSVKASSKPSTSKQEATRKRKSTALISSSEEEEEEEEEAPPRKKPALAKPSAAKPRPASPTKKPTKAKSSTIIDSSDETSSSKSSVPVKKPAPKKSTGSSSKAEPKAQKATTETKPAKPNFAAIAAKRAAGPAAPGSKDIPIGEPNCLAGLTFVFTGELQSLARNEAQDLAKRYGGRVTGGPSSKTSYVVLGTDAGPAKLAVIEKQKLKTVDEDGFLNLIRTRKGVLDEKTIEKMRKEDEKIKKDAEEMEKMERKEAKKSTKNEKPPVDPSSQLWTTKYAPQALNQICGNKGNVEKIIQWLQDWEKSRKVGHRNPGPSGYGIYSALLLYGPPGVGKTTSAHLCAKLAGYTPIELNASDARSKKLVESVTNVNNSSLDGWMGGGQATNTSGVVITDKTVLIMDEVDGMSAGDRGGVVALKALIKKTQVPIICIANDGRAQKLQPLIGVAGSMHFTRPTAQQVKSRLASIIYKEKMNIPANVLEQLIVGSQSDIRQVLNMLSTWKLSRGDMNFDESKTLTHANQKYTILSPFNCTTKVLGPYLFSRTARETLGEKMELYFHEPSLMPLFIQENYLKQDPAKASSMHGPEKELETLRLMQKASESISDADMVDLMLRGSEQHWSLMPLHACLSLVRPASFMYGTSGSGNAYKDGAAFPQWLGQNSKQTKLQRQLGDVQAKMRMKVSGDKSEIRRHYLPALFPHIIEPLTDKDRDKSEAIKDVIDVMDEYFLNKEDWETLVELGVGDRNDAAVLKLVPTQTKTAFTKTYNSSDHPVAFHKGLDLGVPIKKLAARDVPDVEEAFDIDDEIPEDEDDVKPKAKDVGINDKLVKEKKPKAAATKATKPKEKKVKAE</sequence>
<dbReference type="GO" id="GO:0006281">
    <property type="term" value="P:DNA repair"/>
    <property type="evidence" value="ECO:0007669"/>
    <property type="project" value="InterPro"/>
</dbReference>
<dbReference type="EMBL" id="KN824282">
    <property type="protein sequence ID" value="KIM31200.1"/>
    <property type="molecule type" value="Genomic_DNA"/>
</dbReference>
<dbReference type="InterPro" id="IPR012178">
    <property type="entry name" value="RFC1"/>
</dbReference>
<evidence type="ECO:0000256" key="4">
    <source>
        <dbReference type="ARBA" id="ARBA00022553"/>
    </source>
</evidence>
<dbReference type="InterPro" id="IPR013725">
    <property type="entry name" value="DNA_replication_fac_RFC1_C"/>
</dbReference>
<feature type="compositionally biased region" description="Acidic residues" evidence="11">
    <location>
        <begin position="120"/>
        <end position="129"/>
    </location>
</feature>
<evidence type="ECO:0000256" key="10">
    <source>
        <dbReference type="PIRNR" id="PIRNR036578"/>
    </source>
</evidence>
<dbReference type="OrthoDB" id="446168at2759"/>
<dbReference type="SUPFAM" id="SSF52540">
    <property type="entry name" value="P-loop containing nucleoside triphosphate hydrolases"/>
    <property type="match status" value="1"/>
</dbReference>
<reference evidence="13 14" key="1">
    <citation type="submission" date="2014-04" db="EMBL/GenBank/DDBJ databases">
        <authorList>
            <consortium name="DOE Joint Genome Institute"/>
            <person name="Kuo A."/>
            <person name="Zuccaro A."/>
            <person name="Kohler A."/>
            <person name="Nagy L.G."/>
            <person name="Floudas D."/>
            <person name="Copeland A."/>
            <person name="Barry K.W."/>
            <person name="Cichocki N."/>
            <person name="Veneault-Fourrey C."/>
            <person name="LaButti K."/>
            <person name="Lindquist E.A."/>
            <person name="Lipzen A."/>
            <person name="Lundell T."/>
            <person name="Morin E."/>
            <person name="Murat C."/>
            <person name="Sun H."/>
            <person name="Tunlid A."/>
            <person name="Henrissat B."/>
            <person name="Grigoriev I.V."/>
            <person name="Hibbett D.S."/>
            <person name="Martin F."/>
            <person name="Nordberg H.P."/>
            <person name="Cantor M.N."/>
            <person name="Hua S.X."/>
        </authorList>
    </citation>
    <scope>NUCLEOTIDE SEQUENCE [LARGE SCALE GENOMIC DNA]</scope>
    <source>
        <strain evidence="13 14">MAFF 305830</strain>
    </source>
</reference>
<dbReference type="InterPro" id="IPR027417">
    <property type="entry name" value="P-loop_NTPase"/>
</dbReference>
<feature type="compositionally biased region" description="Acidic residues" evidence="11">
    <location>
        <begin position="893"/>
        <end position="902"/>
    </location>
</feature>
<dbReference type="FunFam" id="3.40.50.300:FF:000395">
    <property type="entry name" value="Replication factor C subunit 1"/>
    <property type="match status" value="1"/>
</dbReference>
<dbReference type="GO" id="GO:0006271">
    <property type="term" value="P:DNA strand elongation involved in DNA replication"/>
    <property type="evidence" value="ECO:0007669"/>
    <property type="project" value="UniProtKB-ARBA"/>
</dbReference>
<keyword evidence="14" id="KW-1185">Reference proteome</keyword>
<dbReference type="CDD" id="cd17752">
    <property type="entry name" value="BRCT_RFC1"/>
    <property type="match status" value="1"/>
</dbReference>
<dbReference type="Pfam" id="PF00533">
    <property type="entry name" value="BRCT"/>
    <property type="match status" value="1"/>
</dbReference>
<dbReference type="FunFam" id="3.40.50.10190:FF:000001">
    <property type="entry name" value="Replication factor C subunit 1"/>
    <property type="match status" value="1"/>
</dbReference>
<dbReference type="Gene3D" id="1.10.8.60">
    <property type="match status" value="1"/>
</dbReference>
<feature type="region of interest" description="Disordered" evidence="11">
    <location>
        <begin position="334"/>
        <end position="365"/>
    </location>
</feature>
<evidence type="ECO:0000313" key="13">
    <source>
        <dbReference type="EMBL" id="KIM31200.1"/>
    </source>
</evidence>
<dbReference type="SUPFAM" id="SSF48019">
    <property type="entry name" value="post-AAA+ oligomerization domain-like"/>
    <property type="match status" value="1"/>
</dbReference>
<feature type="region of interest" description="Disordered" evidence="11">
    <location>
        <begin position="1"/>
        <end position="210"/>
    </location>
</feature>
<dbReference type="SMART" id="SM00292">
    <property type="entry name" value="BRCT"/>
    <property type="match status" value="1"/>
</dbReference>
<proteinExistence type="inferred from homology"/>
<dbReference type="FunFam" id="1.20.272.10:FF:000005">
    <property type="entry name" value="Replication factor C subunit 1"/>
    <property type="match status" value="1"/>
</dbReference>
<feature type="compositionally biased region" description="Low complexity" evidence="11">
    <location>
        <begin position="138"/>
        <end position="180"/>
    </location>
</feature>
<dbReference type="Gene3D" id="3.40.50.300">
    <property type="entry name" value="P-loop containing nucleotide triphosphate hydrolases"/>
    <property type="match status" value="1"/>
</dbReference>
<evidence type="ECO:0000256" key="6">
    <source>
        <dbReference type="ARBA" id="ARBA00022741"/>
    </source>
</evidence>
<gene>
    <name evidence="13" type="ORF">M408DRAFT_21275</name>
</gene>
<keyword evidence="5 10" id="KW-0235">DNA replication</keyword>
<reference evidence="14" key="2">
    <citation type="submission" date="2015-01" db="EMBL/GenBank/DDBJ databases">
        <title>Evolutionary Origins and Diversification of the Mycorrhizal Mutualists.</title>
        <authorList>
            <consortium name="DOE Joint Genome Institute"/>
            <consortium name="Mycorrhizal Genomics Consortium"/>
            <person name="Kohler A."/>
            <person name="Kuo A."/>
            <person name="Nagy L.G."/>
            <person name="Floudas D."/>
            <person name="Copeland A."/>
            <person name="Barry K.W."/>
            <person name="Cichocki N."/>
            <person name="Veneault-Fourrey C."/>
            <person name="LaButti K."/>
            <person name="Lindquist E.A."/>
            <person name="Lipzen A."/>
            <person name="Lundell T."/>
            <person name="Morin E."/>
            <person name="Murat C."/>
            <person name="Riley R."/>
            <person name="Ohm R."/>
            <person name="Sun H."/>
            <person name="Tunlid A."/>
            <person name="Henrissat B."/>
            <person name="Grigoriev I.V."/>
            <person name="Hibbett D.S."/>
            <person name="Martin F."/>
        </authorList>
    </citation>
    <scope>NUCLEOTIDE SEQUENCE [LARGE SCALE GENOMIC DNA]</scope>
    <source>
        <strain evidence="14">MAFF 305830</strain>
    </source>
</reference>
<evidence type="ECO:0000256" key="8">
    <source>
        <dbReference type="ARBA" id="ARBA00023125"/>
    </source>
</evidence>
<feature type="compositionally biased region" description="Polar residues" evidence="11">
    <location>
        <begin position="19"/>
        <end position="30"/>
    </location>
</feature>
<accession>A0A0C3B2Z8</accession>
<dbReference type="PANTHER" id="PTHR23389:SF6">
    <property type="entry name" value="REPLICATION FACTOR C SUBUNIT 1"/>
    <property type="match status" value="1"/>
</dbReference>
<evidence type="ECO:0000256" key="7">
    <source>
        <dbReference type="ARBA" id="ARBA00022840"/>
    </source>
</evidence>
<dbReference type="InterPro" id="IPR001357">
    <property type="entry name" value="BRCT_dom"/>
</dbReference>
<name>A0A0C3B2Z8_SERVB</name>
<feature type="compositionally biased region" description="Basic and acidic residues" evidence="11">
    <location>
        <begin position="334"/>
        <end position="358"/>
    </location>
</feature>
<feature type="region of interest" description="Disordered" evidence="11">
    <location>
        <begin position="893"/>
        <end position="940"/>
    </location>
</feature>
<protein>
    <recommendedName>
        <fullName evidence="3 10">Replication factor C subunit 1</fullName>
    </recommendedName>
</protein>
<evidence type="ECO:0000256" key="9">
    <source>
        <dbReference type="ARBA" id="ARBA00023242"/>
    </source>
</evidence>
<evidence type="ECO:0000256" key="3">
    <source>
        <dbReference type="ARBA" id="ARBA00020401"/>
    </source>
</evidence>
<feature type="compositionally biased region" description="Low complexity" evidence="11">
    <location>
        <begin position="94"/>
        <end position="104"/>
    </location>
</feature>
<dbReference type="Pfam" id="PF25361">
    <property type="entry name" value="AAA_lid_RFC1"/>
    <property type="match status" value="1"/>
</dbReference>
<organism evidence="13 14">
    <name type="scientific">Serendipita vermifera MAFF 305830</name>
    <dbReference type="NCBI Taxonomy" id="933852"/>
    <lineage>
        <taxon>Eukaryota</taxon>
        <taxon>Fungi</taxon>
        <taxon>Dikarya</taxon>
        <taxon>Basidiomycota</taxon>
        <taxon>Agaricomycotina</taxon>
        <taxon>Agaricomycetes</taxon>
        <taxon>Sebacinales</taxon>
        <taxon>Serendipitaceae</taxon>
        <taxon>Serendipita</taxon>
    </lineage>
</organism>
<keyword evidence="6 10" id="KW-0547">Nucleotide-binding</keyword>
<dbReference type="InterPro" id="IPR008921">
    <property type="entry name" value="DNA_pol3_clamp-load_cplx_C"/>
</dbReference>
<comment type="similarity">
    <text evidence="2 10">Belongs to the activator 1 large subunit family.</text>
</comment>
<dbReference type="CDD" id="cd18140">
    <property type="entry name" value="HLD_clamp_RFC"/>
    <property type="match status" value="1"/>
</dbReference>
<evidence type="ECO:0000259" key="12">
    <source>
        <dbReference type="PROSITE" id="PS50172"/>
    </source>
</evidence>
<dbReference type="GO" id="GO:0003677">
    <property type="term" value="F:DNA binding"/>
    <property type="evidence" value="ECO:0007669"/>
    <property type="project" value="UniProtKB-KW"/>
</dbReference>
<dbReference type="FunFam" id="1.10.8.60:FF:000021">
    <property type="entry name" value="Replication factor C subunit 1"/>
    <property type="match status" value="1"/>
</dbReference>
<keyword evidence="9 10" id="KW-0539">Nucleus</keyword>
<keyword evidence="7 10" id="KW-0067">ATP-binding</keyword>
<dbReference type="Proteomes" id="UP000054097">
    <property type="component" value="Unassembled WGS sequence"/>
</dbReference>
<dbReference type="Gene3D" id="3.40.50.10190">
    <property type="entry name" value="BRCT domain"/>
    <property type="match status" value="1"/>
</dbReference>
<evidence type="ECO:0000256" key="2">
    <source>
        <dbReference type="ARBA" id="ARBA00006116"/>
    </source>
</evidence>
<dbReference type="PROSITE" id="PS50172">
    <property type="entry name" value="BRCT"/>
    <property type="match status" value="1"/>
</dbReference>
<dbReference type="GO" id="GO:0005663">
    <property type="term" value="C:DNA replication factor C complex"/>
    <property type="evidence" value="ECO:0007669"/>
    <property type="project" value="InterPro"/>
</dbReference>
<dbReference type="GO" id="GO:0003689">
    <property type="term" value="F:DNA clamp loader activity"/>
    <property type="evidence" value="ECO:0007669"/>
    <property type="project" value="UniProtKB-UniRule"/>
</dbReference>
<feature type="compositionally biased region" description="Basic and acidic residues" evidence="11">
    <location>
        <begin position="903"/>
        <end position="919"/>
    </location>
</feature>
<feature type="domain" description="BRCT" evidence="12">
    <location>
        <begin position="234"/>
        <end position="315"/>
    </location>
</feature>
<dbReference type="PIRSF" id="PIRSF036578">
    <property type="entry name" value="RFC1"/>
    <property type="match status" value="1"/>
</dbReference>
<dbReference type="InterPro" id="IPR003959">
    <property type="entry name" value="ATPase_AAA_core"/>
</dbReference>
<dbReference type="Gene3D" id="1.20.272.10">
    <property type="match status" value="1"/>
</dbReference>
<dbReference type="InterPro" id="IPR047854">
    <property type="entry name" value="RFC_lid"/>
</dbReference>
<keyword evidence="4" id="KW-0597">Phosphoprotein</keyword>
<dbReference type="GO" id="GO:0005524">
    <property type="term" value="F:ATP binding"/>
    <property type="evidence" value="ECO:0007669"/>
    <property type="project" value="UniProtKB-UniRule"/>
</dbReference>
<dbReference type="InterPro" id="IPR036420">
    <property type="entry name" value="BRCT_dom_sf"/>
</dbReference>